<dbReference type="InterPro" id="IPR020449">
    <property type="entry name" value="Tscrpt_reg_AraC-type_HTH"/>
</dbReference>
<dbReference type="InterPro" id="IPR009057">
    <property type="entry name" value="Homeodomain-like_sf"/>
</dbReference>
<dbReference type="PANTHER" id="PTHR43280">
    <property type="entry name" value="ARAC-FAMILY TRANSCRIPTIONAL REGULATOR"/>
    <property type="match status" value="1"/>
</dbReference>
<feature type="domain" description="Response regulatory" evidence="6">
    <location>
        <begin position="2"/>
        <end position="122"/>
    </location>
</feature>
<keyword evidence="8" id="KW-1185">Reference proteome</keyword>
<dbReference type="Gene3D" id="3.40.50.2300">
    <property type="match status" value="1"/>
</dbReference>
<keyword evidence="1" id="KW-0805">Transcription regulation</keyword>
<dbReference type="EMBL" id="JAGGLV010000002">
    <property type="protein sequence ID" value="MBP2110610.1"/>
    <property type="molecule type" value="Genomic_DNA"/>
</dbReference>
<evidence type="ECO:0000256" key="1">
    <source>
        <dbReference type="ARBA" id="ARBA00023015"/>
    </source>
</evidence>
<dbReference type="Gene3D" id="1.10.10.60">
    <property type="entry name" value="Homeodomain-like"/>
    <property type="match status" value="2"/>
</dbReference>
<dbReference type="InterPro" id="IPR011006">
    <property type="entry name" value="CheY-like_superfamily"/>
</dbReference>
<feature type="modified residue" description="4-aspartylphosphate" evidence="4">
    <location>
        <position position="57"/>
    </location>
</feature>
<dbReference type="Proteomes" id="UP000773462">
    <property type="component" value="Unassembled WGS sequence"/>
</dbReference>
<dbReference type="SMART" id="SM00448">
    <property type="entry name" value="REC"/>
    <property type="match status" value="1"/>
</dbReference>
<sequence length="500" mass="55696">MKVLIVDDEQEIREGLCHMLRSLPAEEVRIEVVGTAPDAAAALEWLQESEADVVITDIRMPGMDGLGLSEAIRCHYPATRIIVLSGHGDFTYMQQALRLGTMDYLLKPVDETELTEALKRVPQHSNHKLRRNRAMTRAAFEALEQSCKLVLAADIDDMQNPRVTELGGGQTVSWLMMKIFEEIADELGHLCYLSDALRSGSPVLVIGVFADSQAAGEGIARSFSEQFTAFWLEGMKLSASVGISASFSGLSSEASPYNQAFMALFGRLYHGTGIYRHKETQGQTGSKRAGDELHLVRAALETANEESLASETAQKLDVWLERADLGRLVRGLETLFLMIYERLEACQSSIPAFRAQRTADLISELIQARNAAELRSRVLQQVQHMAQEFSGGELEGHVLVAAKLYIRSHLTASLTLSEVAGAIYVSPHHLSHLFRERTGMTFLEYVTALRMEEANRMLKEPGAKIYEVAEQIGYKSWKHFSRVFKEFAGIGPAEYRRNSR</sequence>
<dbReference type="CDD" id="cd17536">
    <property type="entry name" value="REC_YesN-like"/>
    <property type="match status" value="1"/>
</dbReference>
<dbReference type="InterPro" id="IPR018060">
    <property type="entry name" value="HTH_AraC"/>
</dbReference>
<protein>
    <submittedName>
        <fullName evidence="7">Two-component system response regulator YesN</fullName>
    </submittedName>
</protein>
<evidence type="ECO:0000313" key="8">
    <source>
        <dbReference type="Proteomes" id="UP000773462"/>
    </source>
</evidence>
<organism evidence="7 8">
    <name type="scientific">Paenibacillus silagei</name>
    <dbReference type="NCBI Taxonomy" id="1670801"/>
    <lineage>
        <taxon>Bacteria</taxon>
        <taxon>Bacillati</taxon>
        <taxon>Bacillota</taxon>
        <taxon>Bacilli</taxon>
        <taxon>Bacillales</taxon>
        <taxon>Paenibacillaceae</taxon>
        <taxon>Paenibacillus</taxon>
    </lineage>
</organism>
<proteinExistence type="predicted"/>
<dbReference type="PRINTS" id="PR00032">
    <property type="entry name" value="HTHARAC"/>
</dbReference>
<dbReference type="SUPFAM" id="SSF46689">
    <property type="entry name" value="Homeodomain-like"/>
    <property type="match status" value="2"/>
</dbReference>
<keyword evidence="4" id="KW-0597">Phosphoprotein</keyword>
<reference evidence="7 8" key="1">
    <citation type="submission" date="2021-03" db="EMBL/GenBank/DDBJ databases">
        <title>Genomic Encyclopedia of Type Strains, Phase IV (KMG-IV): sequencing the most valuable type-strain genomes for metagenomic binning, comparative biology and taxonomic classification.</title>
        <authorList>
            <person name="Goeker M."/>
        </authorList>
    </citation>
    <scope>NUCLEOTIDE SEQUENCE [LARGE SCALE GENOMIC DNA]</scope>
    <source>
        <strain evidence="7 8">DSM 101953</strain>
    </source>
</reference>
<comment type="caution">
    <text evidence="7">The sequence shown here is derived from an EMBL/GenBank/DDBJ whole genome shotgun (WGS) entry which is preliminary data.</text>
</comment>
<keyword evidence="2" id="KW-0238">DNA-binding</keyword>
<dbReference type="PROSITE" id="PS01124">
    <property type="entry name" value="HTH_ARAC_FAMILY_2"/>
    <property type="match status" value="1"/>
</dbReference>
<evidence type="ECO:0000259" key="6">
    <source>
        <dbReference type="PROSITE" id="PS50110"/>
    </source>
</evidence>
<dbReference type="Pfam" id="PF00072">
    <property type="entry name" value="Response_reg"/>
    <property type="match status" value="1"/>
</dbReference>
<name>A0ABS4NKM1_9BACL</name>
<dbReference type="InterPro" id="IPR001789">
    <property type="entry name" value="Sig_transdc_resp-reg_receiver"/>
</dbReference>
<keyword evidence="3" id="KW-0804">Transcription</keyword>
<evidence type="ECO:0000313" key="7">
    <source>
        <dbReference type="EMBL" id="MBP2110610.1"/>
    </source>
</evidence>
<evidence type="ECO:0000256" key="4">
    <source>
        <dbReference type="PROSITE-ProRule" id="PRU00169"/>
    </source>
</evidence>
<accession>A0ABS4NKM1</accession>
<evidence type="ECO:0000259" key="5">
    <source>
        <dbReference type="PROSITE" id="PS01124"/>
    </source>
</evidence>
<gene>
    <name evidence="7" type="ORF">J2Z70_000750</name>
</gene>
<dbReference type="PROSITE" id="PS50110">
    <property type="entry name" value="RESPONSE_REGULATORY"/>
    <property type="match status" value="1"/>
</dbReference>
<dbReference type="RefSeq" id="WP_209869538.1">
    <property type="nucleotide sequence ID" value="NZ_JAGGLV010000002.1"/>
</dbReference>
<dbReference type="SUPFAM" id="SSF52172">
    <property type="entry name" value="CheY-like"/>
    <property type="match status" value="1"/>
</dbReference>
<feature type="domain" description="HTH araC/xylS-type" evidence="5">
    <location>
        <begin position="400"/>
        <end position="498"/>
    </location>
</feature>
<evidence type="ECO:0000256" key="2">
    <source>
        <dbReference type="ARBA" id="ARBA00023125"/>
    </source>
</evidence>
<dbReference type="SMART" id="SM00342">
    <property type="entry name" value="HTH_ARAC"/>
    <property type="match status" value="1"/>
</dbReference>
<dbReference type="PANTHER" id="PTHR43280:SF10">
    <property type="entry name" value="REGULATORY PROTEIN POCR"/>
    <property type="match status" value="1"/>
</dbReference>
<evidence type="ECO:0000256" key="3">
    <source>
        <dbReference type="ARBA" id="ARBA00023163"/>
    </source>
</evidence>
<dbReference type="Pfam" id="PF12833">
    <property type="entry name" value="HTH_18"/>
    <property type="match status" value="1"/>
</dbReference>